<dbReference type="PROSITE" id="PS51819">
    <property type="entry name" value="VOC"/>
    <property type="match status" value="2"/>
</dbReference>
<dbReference type="RefSeq" id="WP_314284689.1">
    <property type="nucleotide sequence ID" value="NZ_JAVVDO010000051.1"/>
</dbReference>
<dbReference type="InterPro" id="IPR004360">
    <property type="entry name" value="Glyas_Fos-R_dOase_dom"/>
</dbReference>
<dbReference type="Gene3D" id="3.10.180.10">
    <property type="entry name" value="2,3-Dihydroxybiphenyl 1,2-Dioxygenase, domain 1"/>
    <property type="match status" value="2"/>
</dbReference>
<name>A0ABU3MKY6_9PROT</name>
<reference evidence="2 3" key="1">
    <citation type="journal article" date="2019" name="Microb. Pathog.">
        <title>Comparison of VITEK 2, MALDI-TOF MS, 16S rRNA gene sequencing, and whole-genome sequencing for identification of Roseomonas mucosa.</title>
        <authorList>
            <person name="Rudolph W.W."/>
            <person name="Gunzer F."/>
            <person name="Trauth M."/>
            <person name="Bunk B."/>
            <person name="Bigge R."/>
            <person name="Schrottner P."/>
        </authorList>
    </citation>
    <scope>NUCLEOTIDE SEQUENCE [LARGE SCALE GENOMIC DNA]</scope>
    <source>
        <strain evidence="2 3">DSM 103800</strain>
    </source>
</reference>
<dbReference type="PANTHER" id="PTHR21366">
    <property type="entry name" value="GLYOXALASE FAMILY PROTEIN"/>
    <property type="match status" value="1"/>
</dbReference>
<sequence length="297" mass="31783">MSEFPLSALRSAELIVPDLAMAERFYTETWGLAVVERMPGSSWLRATGTDHHVLTLHEGEVPGLGSMTFRAASAEALEALCPQAVEAGATMVSPPAALSEPGGGLGASLRMPDGLVLRLVHGDTRREALAPDPAKPERLAHLNLNCRDVDETAAFLQAGLGFALSDRSRLMAFERCNSDHHAIVLAEAPVNGLNHIAFLMPGWEGVMLGAGRMIDAGFPIAWGVGRHGPGDNVFAYFIDPSGIVIEYTAEVEQVGDGHLPRGPEHWVWPPGRTDHWGIAPPKPDATKKAQLAIGYAR</sequence>
<accession>A0ABU3MKY6</accession>
<keyword evidence="3" id="KW-1185">Reference proteome</keyword>
<dbReference type="EMBL" id="JAVVDO010000051">
    <property type="protein sequence ID" value="MDT8333350.1"/>
    <property type="molecule type" value="Genomic_DNA"/>
</dbReference>
<organism evidence="2 3">
    <name type="scientific">Roseomonas gilardii</name>
    <dbReference type="NCBI Taxonomy" id="257708"/>
    <lineage>
        <taxon>Bacteria</taxon>
        <taxon>Pseudomonadati</taxon>
        <taxon>Pseudomonadota</taxon>
        <taxon>Alphaproteobacteria</taxon>
        <taxon>Acetobacterales</taxon>
        <taxon>Roseomonadaceae</taxon>
        <taxon>Roseomonas</taxon>
    </lineage>
</organism>
<protein>
    <submittedName>
        <fullName evidence="2">VOC family protein</fullName>
    </submittedName>
</protein>
<proteinExistence type="predicted"/>
<evidence type="ECO:0000259" key="1">
    <source>
        <dbReference type="PROSITE" id="PS51819"/>
    </source>
</evidence>
<feature type="domain" description="VOC" evidence="1">
    <location>
        <begin position="8"/>
        <end position="122"/>
    </location>
</feature>
<evidence type="ECO:0000313" key="2">
    <source>
        <dbReference type="EMBL" id="MDT8333350.1"/>
    </source>
</evidence>
<dbReference type="Proteomes" id="UP001258945">
    <property type="component" value="Unassembled WGS sequence"/>
</dbReference>
<gene>
    <name evidence="2" type="ORF">RQ831_20065</name>
</gene>
<dbReference type="InterPro" id="IPR037523">
    <property type="entry name" value="VOC_core"/>
</dbReference>
<dbReference type="SUPFAM" id="SSF54593">
    <property type="entry name" value="Glyoxalase/Bleomycin resistance protein/Dihydroxybiphenyl dioxygenase"/>
    <property type="match status" value="1"/>
</dbReference>
<dbReference type="InterPro" id="IPR050383">
    <property type="entry name" value="GlyoxalaseI/FosfomycinResist"/>
</dbReference>
<feature type="domain" description="VOC" evidence="1">
    <location>
        <begin position="138"/>
        <end position="250"/>
    </location>
</feature>
<comment type="caution">
    <text evidence="2">The sequence shown here is derived from an EMBL/GenBank/DDBJ whole genome shotgun (WGS) entry which is preliminary data.</text>
</comment>
<evidence type="ECO:0000313" key="3">
    <source>
        <dbReference type="Proteomes" id="UP001258945"/>
    </source>
</evidence>
<dbReference type="Pfam" id="PF00903">
    <property type="entry name" value="Glyoxalase"/>
    <property type="match status" value="2"/>
</dbReference>
<dbReference type="InterPro" id="IPR029068">
    <property type="entry name" value="Glyas_Bleomycin-R_OHBP_Dase"/>
</dbReference>
<dbReference type="PANTHER" id="PTHR21366:SF14">
    <property type="entry name" value="GLYOXALASE DOMAIN-CONTAINING PROTEIN 5"/>
    <property type="match status" value="1"/>
</dbReference>